<dbReference type="InterPro" id="IPR012951">
    <property type="entry name" value="BBE"/>
</dbReference>
<dbReference type="Gene3D" id="3.40.462.20">
    <property type="match status" value="1"/>
</dbReference>
<evidence type="ECO:0000313" key="10">
    <source>
        <dbReference type="EMBL" id="KAK1391070.1"/>
    </source>
</evidence>
<comment type="cofactor">
    <cofactor evidence="1">
        <name>FAD</name>
        <dbReference type="ChEBI" id="CHEBI:57692"/>
    </cofactor>
</comment>
<evidence type="ECO:0000256" key="2">
    <source>
        <dbReference type="ARBA" id="ARBA00005466"/>
    </source>
</evidence>
<keyword evidence="7" id="KW-0325">Glycoprotein</keyword>
<dbReference type="InterPro" id="IPR016167">
    <property type="entry name" value="FAD-bd_PCMH_sub1"/>
</dbReference>
<dbReference type="Pfam" id="PF08031">
    <property type="entry name" value="BBE"/>
    <property type="match status" value="1"/>
</dbReference>
<reference evidence="10" key="1">
    <citation type="submission" date="2023-02" db="EMBL/GenBank/DDBJ databases">
        <title>Genome of toxic invasive species Heracleum sosnowskyi carries increased number of genes despite the absence of recent whole-genome duplications.</title>
        <authorList>
            <person name="Schelkunov M."/>
            <person name="Shtratnikova V."/>
            <person name="Makarenko M."/>
            <person name="Klepikova A."/>
            <person name="Omelchenko D."/>
            <person name="Novikova G."/>
            <person name="Obukhova E."/>
            <person name="Bogdanov V."/>
            <person name="Penin A."/>
            <person name="Logacheva M."/>
        </authorList>
    </citation>
    <scope>NUCLEOTIDE SEQUENCE</scope>
    <source>
        <strain evidence="10">Hsosn_3</strain>
        <tissue evidence="10">Leaf</tissue>
    </source>
</reference>
<dbReference type="GO" id="GO:0071949">
    <property type="term" value="F:FAD binding"/>
    <property type="evidence" value="ECO:0007669"/>
    <property type="project" value="InterPro"/>
</dbReference>
<evidence type="ECO:0000313" key="11">
    <source>
        <dbReference type="Proteomes" id="UP001237642"/>
    </source>
</evidence>
<name>A0AAD8ISJ8_9APIA</name>
<dbReference type="Proteomes" id="UP001237642">
    <property type="component" value="Unassembled WGS sequence"/>
</dbReference>
<dbReference type="PROSITE" id="PS51387">
    <property type="entry name" value="FAD_PCMH"/>
    <property type="match status" value="1"/>
</dbReference>
<feature type="signal peptide" evidence="8">
    <location>
        <begin position="1"/>
        <end position="20"/>
    </location>
</feature>
<dbReference type="AlphaFoldDB" id="A0AAD8ISJ8"/>
<evidence type="ECO:0000256" key="8">
    <source>
        <dbReference type="SAM" id="SignalP"/>
    </source>
</evidence>
<accession>A0AAD8ISJ8</accession>
<organism evidence="10 11">
    <name type="scientific">Heracleum sosnowskyi</name>
    <dbReference type="NCBI Taxonomy" id="360622"/>
    <lineage>
        <taxon>Eukaryota</taxon>
        <taxon>Viridiplantae</taxon>
        <taxon>Streptophyta</taxon>
        <taxon>Embryophyta</taxon>
        <taxon>Tracheophyta</taxon>
        <taxon>Spermatophyta</taxon>
        <taxon>Magnoliopsida</taxon>
        <taxon>eudicotyledons</taxon>
        <taxon>Gunneridae</taxon>
        <taxon>Pentapetalae</taxon>
        <taxon>asterids</taxon>
        <taxon>campanulids</taxon>
        <taxon>Apiales</taxon>
        <taxon>Apiaceae</taxon>
        <taxon>Apioideae</taxon>
        <taxon>apioid superclade</taxon>
        <taxon>Tordylieae</taxon>
        <taxon>Tordyliinae</taxon>
        <taxon>Heracleum</taxon>
    </lineage>
</organism>
<feature type="chain" id="PRO_5042129573" evidence="8">
    <location>
        <begin position="21"/>
        <end position="544"/>
    </location>
</feature>
<dbReference type="FunFam" id="3.30.43.10:FF:000004">
    <property type="entry name" value="Berberine bridge enzyme-like 15"/>
    <property type="match status" value="1"/>
</dbReference>
<dbReference type="InterPro" id="IPR036318">
    <property type="entry name" value="FAD-bd_PCMH-like_sf"/>
</dbReference>
<reference evidence="10" key="2">
    <citation type="submission" date="2023-05" db="EMBL/GenBank/DDBJ databases">
        <authorList>
            <person name="Schelkunov M.I."/>
        </authorList>
    </citation>
    <scope>NUCLEOTIDE SEQUENCE</scope>
    <source>
        <strain evidence="10">Hsosn_3</strain>
        <tissue evidence="10">Leaf</tissue>
    </source>
</reference>
<dbReference type="EMBL" id="JAUIZM010000004">
    <property type="protein sequence ID" value="KAK1391070.1"/>
    <property type="molecule type" value="Genomic_DNA"/>
</dbReference>
<dbReference type="Pfam" id="PF01565">
    <property type="entry name" value="FAD_binding_4"/>
    <property type="match status" value="1"/>
</dbReference>
<feature type="domain" description="FAD-binding PCMH-type" evidence="9">
    <location>
        <begin position="72"/>
        <end position="246"/>
    </location>
</feature>
<keyword evidence="4 8" id="KW-0732">Signal</keyword>
<keyword evidence="5" id="KW-0274">FAD</keyword>
<dbReference type="GO" id="GO:0016491">
    <property type="term" value="F:oxidoreductase activity"/>
    <property type="evidence" value="ECO:0007669"/>
    <property type="project" value="InterPro"/>
</dbReference>
<evidence type="ECO:0000256" key="6">
    <source>
        <dbReference type="ARBA" id="ARBA00023157"/>
    </source>
</evidence>
<dbReference type="PANTHER" id="PTHR32448">
    <property type="entry name" value="OS08G0158400 PROTEIN"/>
    <property type="match status" value="1"/>
</dbReference>
<comment type="caution">
    <text evidence="10">The sequence shown here is derived from an EMBL/GenBank/DDBJ whole genome shotgun (WGS) entry which is preliminary data.</text>
</comment>
<evidence type="ECO:0000256" key="3">
    <source>
        <dbReference type="ARBA" id="ARBA00022630"/>
    </source>
</evidence>
<dbReference type="Gene3D" id="3.30.43.10">
    <property type="entry name" value="Uridine Diphospho-n-acetylenolpyruvylglucosamine Reductase, domain 2"/>
    <property type="match status" value="1"/>
</dbReference>
<keyword evidence="3" id="KW-0285">Flavoprotein</keyword>
<evidence type="ECO:0000256" key="5">
    <source>
        <dbReference type="ARBA" id="ARBA00022827"/>
    </source>
</evidence>
<dbReference type="SUPFAM" id="SSF56176">
    <property type="entry name" value="FAD-binding/transporter-associated domain-like"/>
    <property type="match status" value="1"/>
</dbReference>
<dbReference type="InterPro" id="IPR016169">
    <property type="entry name" value="FAD-bd_PCMH_sub2"/>
</dbReference>
<evidence type="ECO:0000256" key="7">
    <source>
        <dbReference type="ARBA" id="ARBA00023180"/>
    </source>
</evidence>
<protein>
    <submittedName>
        <fullName evidence="10">Berberine/berberine-like, Xanthine dehydrogenase, small subunit, FAD-binding, type 2</fullName>
    </submittedName>
</protein>
<keyword evidence="6" id="KW-1015">Disulfide bond</keyword>
<evidence type="ECO:0000256" key="4">
    <source>
        <dbReference type="ARBA" id="ARBA00022729"/>
    </source>
</evidence>
<gene>
    <name evidence="10" type="ORF">POM88_019248</name>
</gene>
<evidence type="ECO:0000259" key="9">
    <source>
        <dbReference type="PROSITE" id="PS51387"/>
    </source>
</evidence>
<proteinExistence type="inferred from homology"/>
<keyword evidence="11" id="KW-1185">Reference proteome</keyword>
<dbReference type="InterPro" id="IPR016166">
    <property type="entry name" value="FAD-bd_PCMH"/>
</dbReference>
<evidence type="ECO:0000256" key="1">
    <source>
        <dbReference type="ARBA" id="ARBA00001974"/>
    </source>
</evidence>
<comment type="similarity">
    <text evidence="2">Belongs to the oxygen-dependent FAD-linked oxidoreductase family.</text>
</comment>
<dbReference type="Gene3D" id="3.30.465.10">
    <property type="match status" value="1"/>
</dbReference>
<dbReference type="InterPro" id="IPR006094">
    <property type="entry name" value="Oxid_FAD_bind_N"/>
</dbReference>
<sequence>MKIAVSFILSFALLSTVSWALLPQTHQGFLQCLSRVSPNAKAISKVVYTPSNSSYTSILKKTLQNLRFDTPQTPKPLVIVTPVDESQIQTVIYCARKTNIQMRIRGGGHDFEGVSYVSEVPFVLLDMFNLRQVVVDVVAKTALIQAGATLGEVYYAIASKSNALGFPAGFWSTVGATGLIGGGGYGILRRKYGLAADNVFDARMIDVNGRILDRKSMGEDLFWAIRGGGASSFGVILSWKVNLVDVPEVMTVFQVEKKIEEDATDVVYLWQSIAPKLPKDVEIRVAIDSVKKDAVPEPSKTVLSDESGPSVTPDQSTTVRIRFLGTYLGRKDALLALMQKSFPELGMKNENCQEASYIQTVLIFGLFNPTSPLDALLERTSFKIPFKAKSDFVKQPISKQGLNGIWDRIIQTAPQTTNMLLTSYGGRMDEISESALPFPHRAGTLYKMYMRTQLSGDAKEELAWIRGLYSYLTPYTAPRTAYSNYNDFDLGVNNLRGPTSYEQASRWGKKYYKNNFDRLVRVKTTADPTNFFRNEQSIPPLVGI</sequence>